<dbReference type="EMBL" id="RKLT01000002">
    <property type="protein sequence ID" value="MBX0295192.1"/>
    <property type="molecule type" value="Genomic_DNA"/>
</dbReference>
<comment type="caution">
    <text evidence="6">The sequence shown here is derived from an EMBL/GenBank/DDBJ whole genome shotgun (WGS) entry which is preliminary data.</text>
</comment>
<evidence type="ECO:0000256" key="3">
    <source>
        <dbReference type="ARBA" id="ARBA00022801"/>
    </source>
</evidence>
<keyword evidence="3" id="KW-0378">Hydrolase</keyword>
<accession>A0AAW4PBT9</accession>
<evidence type="ECO:0000313" key="6">
    <source>
        <dbReference type="EMBL" id="MBX0295192.1"/>
    </source>
</evidence>
<dbReference type="GO" id="GO:0016788">
    <property type="term" value="F:hydrolase activity, acting on ester bonds"/>
    <property type="evidence" value="ECO:0007669"/>
    <property type="project" value="InterPro"/>
</dbReference>
<dbReference type="InterPro" id="IPR006311">
    <property type="entry name" value="TAT_signal"/>
</dbReference>
<dbReference type="GO" id="GO:0046872">
    <property type="term" value="F:metal ion binding"/>
    <property type="evidence" value="ECO:0007669"/>
    <property type="project" value="UniProtKB-KW"/>
</dbReference>
<name>A0AAW4PBT9_9EURY</name>
<dbReference type="PROSITE" id="PS51318">
    <property type="entry name" value="TAT"/>
    <property type="match status" value="1"/>
</dbReference>
<sequence length="274" mass="29214">MKRRTFLAHSAALGGATLLGTVGATATTATQASGGTRTTETLLAGTNYATDVVTIDAPNDGPAAVVVGGMHGDEPSGYRAASDVASWQFDAGKLVVLPEANRPAIERGTRHNDDGDLNRKFPTGREAETKLARSIWRLIESANPDVVLDLHSSKGVYRTHESAVGQAVFPTVVDPAPTYARAAIETANDTVVPWYMPYHRYERGNLLDGASPLLVDKVAGDLDRPGYIVESTKFILDPPTAARWTSLVAETLLAKHGIPRRDGRVESTAGDGRR</sequence>
<dbReference type="InterPro" id="IPR055438">
    <property type="entry name" value="AstE_AspA_cat"/>
</dbReference>
<dbReference type="PANTHER" id="PTHR37326">
    <property type="entry name" value="BLL3975 PROTEIN"/>
    <property type="match status" value="1"/>
</dbReference>
<keyword evidence="2" id="KW-0479">Metal-binding</keyword>
<keyword evidence="7" id="KW-1185">Reference proteome</keyword>
<gene>
    <name evidence="6" type="ORF">EGH23_09905</name>
</gene>
<dbReference type="Pfam" id="PF24827">
    <property type="entry name" value="AstE_AspA_cat"/>
    <property type="match status" value="1"/>
</dbReference>
<evidence type="ECO:0000256" key="1">
    <source>
        <dbReference type="ARBA" id="ARBA00001947"/>
    </source>
</evidence>
<evidence type="ECO:0000256" key="2">
    <source>
        <dbReference type="ARBA" id="ARBA00022723"/>
    </source>
</evidence>
<keyword evidence="4" id="KW-0862">Zinc</keyword>
<reference evidence="6 7" key="1">
    <citation type="submission" date="2021-06" db="EMBL/GenBank/DDBJ databases">
        <title>Halomicroarcula sp. a new haloarchaeum isolated from saline soil.</title>
        <authorList>
            <person name="Duran-Viseras A."/>
            <person name="Sanchez-Porro C."/>
            <person name="Ventosa A."/>
        </authorList>
    </citation>
    <scope>NUCLEOTIDE SEQUENCE [LARGE SCALE GENOMIC DNA]</scope>
    <source>
        <strain evidence="6 7">F27</strain>
    </source>
</reference>
<evidence type="ECO:0000256" key="4">
    <source>
        <dbReference type="ARBA" id="ARBA00022833"/>
    </source>
</evidence>
<evidence type="ECO:0000259" key="5">
    <source>
        <dbReference type="Pfam" id="PF24827"/>
    </source>
</evidence>
<evidence type="ECO:0000313" key="7">
    <source>
        <dbReference type="Proteomes" id="UP001430455"/>
    </source>
</evidence>
<dbReference type="PANTHER" id="PTHR37326:SF1">
    <property type="entry name" value="BLL3975 PROTEIN"/>
    <property type="match status" value="1"/>
</dbReference>
<dbReference type="AlphaFoldDB" id="A0AAW4PBT9"/>
<dbReference type="InterPro" id="IPR053138">
    <property type="entry name" value="N-alpha-Ac-DABA_deacetylase"/>
</dbReference>
<comment type="cofactor">
    <cofactor evidence="1">
        <name>Zn(2+)</name>
        <dbReference type="ChEBI" id="CHEBI:29105"/>
    </cofactor>
</comment>
<dbReference type="Proteomes" id="UP001430455">
    <property type="component" value="Unassembled WGS sequence"/>
</dbReference>
<dbReference type="RefSeq" id="WP_220579830.1">
    <property type="nucleotide sequence ID" value="NZ_RKLT01000002.1"/>
</dbReference>
<dbReference type="SUPFAM" id="SSF53187">
    <property type="entry name" value="Zn-dependent exopeptidases"/>
    <property type="match status" value="1"/>
</dbReference>
<protein>
    <submittedName>
        <fullName evidence="6">Succinylglutamate desuccinylase/aspartoacylase family protein</fullName>
    </submittedName>
</protein>
<feature type="domain" description="Succinylglutamate desuccinylase/Aspartoacylase catalytic" evidence="5">
    <location>
        <begin position="61"/>
        <end position="154"/>
    </location>
</feature>
<organism evidence="6 7">
    <name type="scientific">Haloarcula nitratireducens</name>
    <dbReference type="NCBI Taxonomy" id="2487749"/>
    <lineage>
        <taxon>Archaea</taxon>
        <taxon>Methanobacteriati</taxon>
        <taxon>Methanobacteriota</taxon>
        <taxon>Stenosarchaea group</taxon>
        <taxon>Halobacteria</taxon>
        <taxon>Halobacteriales</taxon>
        <taxon>Haloarculaceae</taxon>
        <taxon>Haloarcula</taxon>
    </lineage>
</organism>
<dbReference type="Gene3D" id="3.40.630.10">
    <property type="entry name" value="Zn peptidases"/>
    <property type="match status" value="1"/>
</dbReference>
<proteinExistence type="predicted"/>